<evidence type="ECO:0000313" key="10">
    <source>
        <dbReference type="Proteomes" id="UP001228113"/>
    </source>
</evidence>
<evidence type="ECO:0000256" key="1">
    <source>
        <dbReference type="ARBA" id="ARBA00004651"/>
    </source>
</evidence>
<feature type="transmembrane region" description="Helical" evidence="8">
    <location>
        <begin position="145"/>
        <end position="173"/>
    </location>
</feature>
<feature type="transmembrane region" description="Helical" evidence="8">
    <location>
        <begin position="238"/>
        <end position="256"/>
    </location>
</feature>
<sequence length="261" mass="26854">MTVHPLPLALLVLAALLAGFVDAIVGGGGLITIPALMLGLPAGTPVTTILGTNKVVACTGTTMAAGQFVRARVLHWRDLVGPVLASGAGASLGVALAYLVQGRAEPFFRPVMVVLMVAMLAFTLFKPDMGRLHAPKHAPGHLRAYALAISFAIGAYDGFFGPGTGSILIFLFVTVLGYDFLRSSALAKAVNWASNFASLVLFVSRGSWIPAVALAMAVGNGVGGYLGARTALSKGSGLVRGVFIAVVGALILRLGWQMVKG</sequence>
<dbReference type="RefSeq" id="WP_243330810.1">
    <property type="nucleotide sequence ID" value="NZ_AP027081.1"/>
</dbReference>
<evidence type="ECO:0000256" key="5">
    <source>
        <dbReference type="ARBA" id="ARBA00022692"/>
    </source>
</evidence>
<keyword evidence="6 8" id="KW-1133">Transmembrane helix</keyword>
<protein>
    <recommendedName>
        <fullName evidence="8">Probable membrane transporter protein</fullName>
    </recommendedName>
</protein>
<gene>
    <name evidence="9" type="ORF">METESE_03760</name>
</gene>
<keyword evidence="5 8" id="KW-0812">Transmembrane</keyword>
<keyword evidence="7 8" id="KW-0472">Membrane</keyword>
<dbReference type="InterPro" id="IPR002781">
    <property type="entry name" value="TM_pro_TauE-like"/>
</dbReference>
<dbReference type="PANTHER" id="PTHR30269:SF0">
    <property type="entry name" value="MEMBRANE TRANSPORTER PROTEIN YFCA-RELATED"/>
    <property type="match status" value="1"/>
</dbReference>
<dbReference type="AlphaFoldDB" id="A0AA48H3P1"/>
<dbReference type="EMBL" id="AP027081">
    <property type="protein sequence ID" value="BDU75418.1"/>
    <property type="molecule type" value="Genomic_DNA"/>
</dbReference>
<feature type="transmembrane region" description="Helical" evidence="8">
    <location>
        <begin position="107"/>
        <end position="125"/>
    </location>
</feature>
<comment type="similarity">
    <text evidence="2 8">Belongs to the 4-toluene sulfonate uptake permease (TSUP) (TC 2.A.102) family.</text>
</comment>
<dbReference type="Pfam" id="PF01925">
    <property type="entry name" value="TauE"/>
    <property type="match status" value="1"/>
</dbReference>
<dbReference type="KEGG" id="msea:METESE_03760"/>
<dbReference type="GO" id="GO:0005886">
    <property type="term" value="C:plasma membrane"/>
    <property type="evidence" value="ECO:0007669"/>
    <property type="project" value="UniProtKB-SubCell"/>
</dbReference>
<proteinExistence type="inferred from homology"/>
<evidence type="ECO:0000256" key="6">
    <source>
        <dbReference type="ARBA" id="ARBA00022989"/>
    </source>
</evidence>
<evidence type="ECO:0000256" key="4">
    <source>
        <dbReference type="ARBA" id="ARBA00022475"/>
    </source>
</evidence>
<organism evidence="9 10">
    <name type="scientific">Mesoterricola sediminis</name>
    <dbReference type="NCBI Taxonomy" id="2927980"/>
    <lineage>
        <taxon>Bacteria</taxon>
        <taxon>Pseudomonadati</taxon>
        <taxon>Acidobacteriota</taxon>
        <taxon>Holophagae</taxon>
        <taxon>Holophagales</taxon>
        <taxon>Holophagaceae</taxon>
        <taxon>Mesoterricola</taxon>
    </lineage>
</organism>
<evidence type="ECO:0000256" key="7">
    <source>
        <dbReference type="ARBA" id="ARBA00023136"/>
    </source>
</evidence>
<comment type="subcellular location">
    <subcellularLocation>
        <location evidence="1 8">Cell membrane</location>
        <topology evidence="1 8">Multi-pass membrane protein</topology>
    </subcellularLocation>
</comment>
<keyword evidence="3" id="KW-0813">Transport</keyword>
<keyword evidence="10" id="KW-1185">Reference proteome</keyword>
<dbReference type="PANTHER" id="PTHR30269">
    <property type="entry name" value="TRANSMEMBRANE PROTEIN YFCA"/>
    <property type="match status" value="1"/>
</dbReference>
<name>A0AA48H3P1_9BACT</name>
<dbReference type="Proteomes" id="UP001228113">
    <property type="component" value="Chromosome"/>
</dbReference>
<evidence type="ECO:0000256" key="8">
    <source>
        <dbReference type="RuleBase" id="RU363041"/>
    </source>
</evidence>
<reference evidence="9" key="1">
    <citation type="journal article" date="2023" name="Int. J. Syst. Evol. Microbiol.">
        <title>Mesoterricola silvestris gen. nov., sp. nov., Mesoterricola sediminis sp. nov., Geothrix oryzae sp. nov., Geothrix edaphica sp. nov., Geothrix rubra sp. nov., and Geothrix limicola sp. nov., six novel members of Acidobacteriota isolated from soils.</title>
        <authorList>
            <person name="Itoh H."/>
            <person name="Sugisawa Y."/>
            <person name="Mise K."/>
            <person name="Xu Z."/>
            <person name="Kuniyasu M."/>
            <person name="Ushijima N."/>
            <person name="Kawano K."/>
            <person name="Kobayashi E."/>
            <person name="Shiratori Y."/>
            <person name="Masuda Y."/>
            <person name="Senoo K."/>
        </authorList>
    </citation>
    <scope>NUCLEOTIDE SEQUENCE</scope>
    <source>
        <strain evidence="9">W786</strain>
    </source>
</reference>
<dbReference type="InterPro" id="IPR052017">
    <property type="entry name" value="TSUP"/>
</dbReference>
<evidence type="ECO:0000256" key="3">
    <source>
        <dbReference type="ARBA" id="ARBA00022448"/>
    </source>
</evidence>
<feature type="transmembrane region" description="Helical" evidence="8">
    <location>
        <begin position="79"/>
        <end position="100"/>
    </location>
</feature>
<keyword evidence="4 8" id="KW-1003">Cell membrane</keyword>
<feature type="transmembrane region" description="Helical" evidence="8">
    <location>
        <begin position="208"/>
        <end position="226"/>
    </location>
</feature>
<evidence type="ECO:0000256" key="2">
    <source>
        <dbReference type="ARBA" id="ARBA00009142"/>
    </source>
</evidence>
<evidence type="ECO:0000313" key="9">
    <source>
        <dbReference type="EMBL" id="BDU75418.1"/>
    </source>
</evidence>
<accession>A0AA48H3P1</accession>